<gene>
    <name evidence="4" type="ORF">GCM10010124_10920</name>
</gene>
<organism evidence="4 5">
    <name type="scientific">Pilimelia terevasa</name>
    <dbReference type="NCBI Taxonomy" id="53372"/>
    <lineage>
        <taxon>Bacteria</taxon>
        <taxon>Bacillati</taxon>
        <taxon>Actinomycetota</taxon>
        <taxon>Actinomycetes</taxon>
        <taxon>Micromonosporales</taxon>
        <taxon>Micromonosporaceae</taxon>
        <taxon>Pilimelia</taxon>
    </lineage>
</organism>
<proteinExistence type="predicted"/>
<sequence>MSLADVLRTLDDAGLAALLRRRPDLVVPVPTDLAALAARAQTRHSTARALDTLDEFTLRVLDAVRLARDADGVARAAAIAEYTAPAAAPAAAALATLRAGYLVYGPPDTLRVAGGVDEVCGPYPAGLGRPAVQLSAAAATLAADPARLRRAVLAAPPPARAVLERLAAGPPVGTVSAAADNGRPERRSGGRRGRESGPDPDSPVVWLVDAHLLAPTGVPAGAGDPARYESVELPREVGLLLRRDTGALGPLRPTPPPVGPTREQGQADAAGAGQAMEAVRQADALLAALAAEQVVLLRTGGVGVQPLRRLARAAGVDEPTAALLLEVCAAAGLVAEVESQSVPGLLPTPRYDTWRVSPLAARWSALADAWWVMPRQPGLVGSRDDRDRPVNALAAEVERSGAPVVRRAVLAALAALGDGAAPGDEALVDHAAWRWPRRVLGREAAARQAAAEAARLGVTGRGALTSYGRLLLTPVEPADEDPLGVRGAAAALDPLAVALDPLLPAPVDHVLLQADLTVVVPGPPEPTLAAELELAADHESGGGADVYRVTEASVRRALDAGYTTDDLHGLFGRRSRTPVPQTLTYLVDDLGRRHGGLRAGSAAAYLRSDDEALLAEAAADRRLAPLALRRLAATVLVSPFPQARLVQALRDAGYAPVPEDAAGAAVLASPRTRRAPGGAAPRRPVNPAVPALTDVRLAGIVDQLRRGEARASTIRRAPAALRAAQGQVDSGPAAVQSHTEAIAVLQQAVRDRRPVWVGYVDPHGATLSRLLLPVSLAAGYLRAEDERTETLHTFALHRITAAVPA</sequence>
<dbReference type="Pfam" id="PF13625">
    <property type="entry name" value="Helicase_C_3"/>
    <property type="match status" value="1"/>
</dbReference>
<evidence type="ECO:0008006" key="6">
    <source>
        <dbReference type="Google" id="ProtNLM"/>
    </source>
</evidence>
<reference evidence="4" key="1">
    <citation type="journal article" date="2014" name="Int. J. Syst. Evol. Microbiol.">
        <title>Complete genome sequence of Corynebacterium casei LMG S-19264T (=DSM 44701T), isolated from a smear-ripened cheese.</title>
        <authorList>
            <consortium name="US DOE Joint Genome Institute (JGI-PGF)"/>
            <person name="Walter F."/>
            <person name="Albersmeier A."/>
            <person name="Kalinowski J."/>
            <person name="Ruckert C."/>
        </authorList>
    </citation>
    <scope>NUCLEOTIDE SEQUENCE</scope>
    <source>
        <strain evidence="4">JCM 3091</strain>
    </source>
</reference>
<dbReference type="Pfam" id="PF13280">
    <property type="entry name" value="WYL"/>
    <property type="match status" value="1"/>
</dbReference>
<feature type="region of interest" description="Disordered" evidence="1">
    <location>
        <begin position="172"/>
        <end position="204"/>
    </location>
</feature>
<evidence type="ECO:0000313" key="4">
    <source>
        <dbReference type="EMBL" id="GGK20133.1"/>
    </source>
</evidence>
<evidence type="ECO:0000259" key="3">
    <source>
        <dbReference type="Pfam" id="PF13625"/>
    </source>
</evidence>
<protein>
    <recommendedName>
        <fullName evidence="6">Helicase XPB/Ssl2 N-terminal domain-containing protein</fullName>
    </recommendedName>
</protein>
<feature type="compositionally biased region" description="Basic and acidic residues" evidence="1">
    <location>
        <begin position="182"/>
        <end position="197"/>
    </location>
</feature>
<dbReference type="RefSeq" id="WP_189113092.1">
    <property type="nucleotide sequence ID" value="NZ_BMQC01000003.1"/>
</dbReference>
<feature type="domain" description="Helicase XPB/Ssl2 N-terminal" evidence="3">
    <location>
        <begin position="510"/>
        <end position="632"/>
    </location>
</feature>
<feature type="domain" description="WYL" evidence="2">
    <location>
        <begin position="741"/>
        <end position="802"/>
    </location>
</feature>
<dbReference type="AlphaFoldDB" id="A0A8J3FIP9"/>
<feature type="region of interest" description="Disordered" evidence="1">
    <location>
        <begin position="246"/>
        <end position="265"/>
    </location>
</feature>
<dbReference type="InterPro" id="IPR026881">
    <property type="entry name" value="WYL_dom"/>
</dbReference>
<keyword evidence="5" id="KW-1185">Reference proteome</keyword>
<reference evidence="4" key="2">
    <citation type="submission" date="2020-09" db="EMBL/GenBank/DDBJ databases">
        <authorList>
            <person name="Sun Q."/>
            <person name="Ohkuma M."/>
        </authorList>
    </citation>
    <scope>NUCLEOTIDE SEQUENCE</scope>
    <source>
        <strain evidence="4">JCM 3091</strain>
    </source>
</reference>
<evidence type="ECO:0000256" key="1">
    <source>
        <dbReference type="SAM" id="MobiDB-lite"/>
    </source>
</evidence>
<evidence type="ECO:0000313" key="5">
    <source>
        <dbReference type="Proteomes" id="UP000662200"/>
    </source>
</evidence>
<name>A0A8J3FIP9_9ACTN</name>
<dbReference type="EMBL" id="BMQC01000003">
    <property type="protein sequence ID" value="GGK20133.1"/>
    <property type="molecule type" value="Genomic_DNA"/>
</dbReference>
<evidence type="ECO:0000259" key="2">
    <source>
        <dbReference type="Pfam" id="PF13280"/>
    </source>
</evidence>
<comment type="caution">
    <text evidence="4">The sequence shown here is derived from an EMBL/GenBank/DDBJ whole genome shotgun (WGS) entry which is preliminary data.</text>
</comment>
<accession>A0A8J3FIP9</accession>
<dbReference type="InterPro" id="IPR032830">
    <property type="entry name" value="XPB/Ssl2_N"/>
</dbReference>
<dbReference type="Proteomes" id="UP000662200">
    <property type="component" value="Unassembled WGS sequence"/>
</dbReference>
<dbReference type="PROSITE" id="PS52050">
    <property type="entry name" value="WYL"/>
    <property type="match status" value="1"/>
</dbReference>